<dbReference type="Pfam" id="PF02308">
    <property type="entry name" value="MgtC"/>
    <property type="match status" value="1"/>
</dbReference>
<evidence type="ECO:0000259" key="2">
    <source>
        <dbReference type="Pfam" id="PF02308"/>
    </source>
</evidence>
<gene>
    <name evidence="3" type="ORF">COX05_00750</name>
</gene>
<name>A0A2H0BGT8_UNCKA</name>
<keyword evidence="1" id="KW-1133">Transmembrane helix</keyword>
<dbReference type="Proteomes" id="UP000228495">
    <property type="component" value="Unassembled WGS sequence"/>
</dbReference>
<comment type="caution">
    <text evidence="3">The sequence shown here is derived from an EMBL/GenBank/DDBJ whole genome shotgun (WGS) entry which is preliminary data.</text>
</comment>
<feature type="transmembrane region" description="Helical" evidence="1">
    <location>
        <begin position="6"/>
        <end position="39"/>
    </location>
</feature>
<reference evidence="3 4" key="1">
    <citation type="submission" date="2017-09" db="EMBL/GenBank/DDBJ databases">
        <title>Depth-based differentiation of microbial function through sediment-hosted aquifers and enrichment of novel symbionts in the deep terrestrial subsurface.</title>
        <authorList>
            <person name="Probst A.J."/>
            <person name="Ladd B."/>
            <person name="Jarett J.K."/>
            <person name="Geller-Mcgrath D.E."/>
            <person name="Sieber C.M."/>
            <person name="Emerson J.B."/>
            <person name="Anantharaman K."/>
            <person name="Thomas B.C."/>
            <person name="Malmstrom R."/>
            <person name="Stieglmeier M."/>
            <person name="Klingl A."/>
            <person name="Woyke T."/>
            <person name="Ryan C.M."/>
            <person name="Banfield J.F."/>
        </authorList>
    </citation>
    <scope>NUCLEOTIDE SEQUENCE [LARGE SCALE GENOMIC DNA]</scope>
    <source>
        <strain evidence="3">CG22_combo_CG10-13_8_21_14_all_39_12</strain>
    </source>
</reference>
<evidence type="ECO:0000313" key="4">
    <source>
        <dbReference type="Proteomes" id="UP000228495"/>
    </source>
</evidence>
<sequence>MTTAAGVWVSAGIGIAVGIGYYLLVITGVIITLVTLLGLEQQKRKPQGEDTSEDQKTVKPLRTYSIKRVGTLYVCTYTCNL</sequence>
<dbReference type="EMBL" id="PCSU01000008">
    <property type="protein sequence ID" value="PIP56883.1"/>
    <property type="molecule type" value="Genomic_DNA"/>
</dbReference>
<evidence type="ECO:0000313" key="3">
    <source>
        <dbReference type="EMBL" id="PIP56883.1"/>
    </source>
</evidence>
<protein>
    <recommendedName>
        <fullName evidence="2">MgtC/SapB/SrpB/YhiD N-terminal domain-containing protein</fullName>
    </recommendedName>
</protein>
<organism evidence="3 4">
    <name type="scientific">candidate division WWE3 bacterium CG22_combo_CG10-13_8_21_14_all_39_12</name>
    <dbReference type="NCBI Taxonomy" id="1975094"/>
    <lineage>
        <taxon>Bacteria</taxon>
        <taxon>Katanobacteria</taxon>
    </lineage>
</organism>
<dbReference type="AlphaFoldDB" id="A0A2H0BGT8"/>
<accession>A0A2H0BGT8</accession>
<keyword evidence="1" id="KW-0472">Membrane</keyword>
<proteinExistence type="predicted"/>
<keyword evidence="1" id="KW-0812">Transmembrane</keyword>
<evidence type="ECO:0000256" key="1">
    <source>
        <dbReference type="SAM" id="Phobius"/>
    </source>
</evidence>
<dbReference type="InterPro" id="IPR049177">
    <property type="entry name" value="MgtC_SapB_SrpB_YhiD_N"/>
</dbReference>
<feature type="domain" description="MgtC/SapB/SrpB/YhiD N-terminal" evidence="2">
    <location>
        <begin position="1"/>
        <end position="43"/>
    </location>
</feature>